<evidence type="ECO:0000256" key="11">
    <source>
        <dbReference type="ARBA" id="ARBA00047715"/>
    </source>
</evidence>
<keyword evidence="7" id="KW-0093">Biotin biosynthesis</keyword>
<dbReference type="PANTHER" id="PTHR13693">
    <property type="entry name" value="CLASS II AMINOTRANSFERASE/8-AMINO-7-OXONONANOATE SYNTHASE"/>
    <property type="match status" value="1"/>
</dbReference>
<evidence type="ECO:0000256" key="7">
    <source>
        <dbReference type="ARBA" id="ARBA00022756"/>
    </source>
</evidence>
<comment type="cofactor">
    <cofactor evidence="1 12">
        <name>pyridoxal 5'-phosphate</name>
        <dbReference type="ChEBI" id="CHEBI:597326"/>
    </cofactor>
</comment>
<comment type="subunit">
    <text evidence="4">Homodimer.</text>
</comment>
<dbReference type="InterPro" id="IPR015421">
    <property type="entry name" value="PyrdxlP-dep_Trfase_major"/>
</dbReference>
<dbReference type="RefSeq" id="WP_212596083.1">
    <property type="nucleotide sequence ID" value="NZ_CP073587.1"/>
</dbReference>
<dbReference type="InterPro" id="IPR001917">
    <property type="entry name" value="Aminotrans_II_pyridoxalP_BS"/>
</dbReference>
<sequence>MTLLQRIETRKQQLQDAGLWRDRQMTTPIAGSPRLLVRNGKPLVDFAGNDYLGLASHPQVIAAQTAALATYGAGSTASPLVSGYSEAHAMLEQQLCAASGAEAALLLSSGFAGNAALLKTLFAAEDTVVADKLIHASMIDALRDHQVTLKRFPHNDIDAAERQLAKAPGSALVTESIFSMDGDEAPMGALAELCQRYQSPLIIDDAHGFLLSDSLSVKPFARLVTFGKALGGQGAAILGSQTLIDYLVANAREYIYSTALAPAACAGVSQALALALDGHLQQRLNENIQLFHDECQRRNITLMASRSAIQPLVLGDSARVMLVANKLQQRGFLVGAIRPPTVPHGQGRLRLTLSAAHQPQQLIDLAKAIAECCDEC</sequence>
<organism evidence="14 15">
    <name type="scientific">Shewanella yunxiaonensis</name>
    <dbReference type="NCBI Taxonomy" id="2829809"/>
    <lineage>
        <taxon>Bacteria</taxon>
        <taxon>Pseudomonadati</taxon>
        <taxon>Pseudomonadota</taxon>
        <taxon>Gammaproteobacteria</taxon>
        <taxon>Alteromonadales</taxon>
        <taxon>Shewanellaceae</taxon>
        <taxon>Shewanella</taxon>
    </lineage>
</organism>
<dbReference type="EMBL" id="CP073587">
    <property type="protein sequence ID" value="QUN07079.1"/>
    <property type="molecule type" value="Genomic_DNA"/>
</dbReference>
<dbReference type="SUPFAM" id="SSF53383">
    <property type="entry name" value="PLP-dependent transferases"/>
    <property type="match status" value="1"/>
</dbReference>
<evidence type="ECO:0000256" key="8">
    <source>
        <dbReference type="ARBA" id="ARBA00022898"/>
    </source>
</evidence>
<dbReference type="Gene3D" id="3.40.640.10">
    <property type="entry name" value="Type I PLP-dependent aspartate aminotransferase-like (Major domain)"/>
    <property type="match status" value="1"/>
</dbReference>
<evidence type="ECO:0000256" key="10">
    <source>
        <dbReference type="ARBA" id="ARBA00033381"/>
    </source>
</evidence>
<accession>A0ABX7YWK9</accession>
<proteinExistence type="inferred from homology"/>
<evidence type="ECO:0000256" key="9">
    <source>
        <dbReference type="ARBA" id="ARBA00032610"/>
    </source>
</evidence>
<evidence type="ECO:0000256" key="4">
    <source>
        <dbReference type="ARBA" id="ARBA00011738"/>
    </source>
</evidence>
<dbReference type="Proteomes" id="UP000679575">
    <property type="component" value="Chromosome"/>
</dbReference>
<dbReference type="PROSITE" id="PS00599">
    <property type="entry name" value="AA_TRANSFER_CLASS_2"/>
    <property type="match status" value="1"/>
</dbReference>
<keyword evidence="8 12" id="KW-0663">Pyridoxal phosphate</keyword>
<reference evidence="14 15" key="1">
    <citation type="submission" date="2021-04" db="EMBL/GenBank/DDBJ databases">
        <title>Novel species identification of genus Shewanella.</title>
        <authorList>
            <person name="Liu G."/>
        </authorList>
    </citation>
    <scope>NUCLEOTIDE SEQUENCE [LARGE SCALE GENOMIC DNA]</scope>
    <source>
        <strain evidence="14 15">FJAT-54481</strain>
    </source>
</reference>
<name>A0ABX7YWK9_9GAMM</name>
<dbReference type="InterPro" id="IPR015424">
    <property type="entry name" value="PyrdxlP-dep_Trfase"/>
</dbReference>
<gene>
    <name evidence="14" type="ORF">KDN34_06515</name>
</gene>
<evidence type="ECO:0000313" key="14">
    <source>
        <dbReference type="EMBL" id="QUN07079.1"/>
    </source>
</evidence>
<dbReference type="EC" id="2.3.1.47" evidence="5"/>
<comment type="similarity">
    <text evidence="3">Belongs to the class-II pyridoxal-phosphate-dependent aminotransferase family. BioF subfamily.</text>
</comment>
<keyword evidence="6" id="KW-0808">Transferase</keyword>
<evidence type="ECO:0000256" key="1">
    <source>
        <dbReference type="ARBA" id="ARBA00001933"/>
    </source>
</evidence>
<evidence type="ECO:0000256" key="6">
    <source>
        <dbReference type="ARBA" id="ARBA00022679"/>
    </source>
</evidence>
<feature type="domain" description="Aminotransferase class I/classII large" evidence="13">
    <location>
        <begin position="42"/>
        <end position="369"/>
    </location>
</feature>
<evidence type="ECO:0000313" key="15">
    <source>
        <dbReference type="Proteomes" id="UP000679575"/>
    </source>
</evidence>
<evidence type="ECO:0000259" key="13">
    <source>
        <dbReference type="Pfam" id="PF00155"/>
    </source>
</evidence>
<comment type="pathway">
    <text evidence="2">Cofactor biosynthesis; biotin biosynthesis.</text>
</comment>
<comment type="catalytic activity">
    <reaction evidence="11">
        <text>6-carboxyhexanoyl-[ACP] + L-alanine + H(+) = (8S)-8-amino-7-oxononanoate + holo-[ACP] + CO2</text>
        <dbReference type="Rhea" id="RHEA:42288"/>
        <dbReference type="Rhea" id="RHEA-COMP:9685"/>
        <dbReference type="Rhea" id="RHEA-COMP:9955"/>
        <dbReference type="ChEBI" id="CHEBI:15378"/>
        <dbReference type="ChEBI" id="CHEBI:16526"/>
        <dbReference type="ChEBI" id="CHEBI:57972"/>
        <dbReference type="ChEBI" id="CHEBI:64479"/>
        <dbReference type="ChEBI" id="CHEBI:78846"/>
        <dbReference type="ChEBI" id="CHEBI:149468"/>
        <dbReference type="EC" id="2.3.1.47"/>
    </reaction>
</comment>
<protein>
    <recommendedName>
        <fullName evidence="5">8-amino-7-oxononanoate synthase</fullName>
        <ecNumber evidence="5">2.3.1.47</ecNumber>
    </recommendedName>
    <alternativeName>
        <fullName evidence="9">7-keto-8-amino-pelargonic acid synthase</fullName>
    </alternativeName>
    <alternativeName>
        <fullName evidence="10">8-amino-7-ketopelargonate synthase</fullName>
    </alternativeName>
</protein>
<evidence type="ECO:0000256" key="2">
    <source>
        <dbReference type="ARBA" id="ARBA00004746"/>
    </source>
</evidence>
<evidence type="ECO:0000256" key="12">
    <source>
        <dbReference type="RuleBase" id="RU003693"/>
    </source>
</evidence>
<dbReference type="Pfam" id="PF00155">
    <property type="entry name" value="Aminotran_1_2"/>
    <property type="match status" value="1"/>
</dbReference>
<dbReference type="Gene3D" id="3.90.1150.10">
    <property type="entry name" value="Aspartate Aminotransferase, domain 1"/>
    <property type="match status" value="1"/>
</dbReference>
<dbReference type="InterPro" id="IPR004839">
    <property type="entry name" value="Aminotransferase_I/II_large"/>
</dbReference>
<keyword evidence="15" id="KW-1185">Reference proteome</keyword>
<dbReference type="PANTHER" id="PTHR13693:SF100">
    <property type="entry name" value="8-AMINO-7-OXONONANOATE SYNTHASE"/>
    <property type="match status" value="1"/>
</dbReference>
<dbReference type="InterPro" id="IPR015422">
    <property type="entry name" value="PyrdxlP-dep_Trfase_small"/>
</dbReference>
<dbReference type="InterPro" id="IPR050087">
    <property type="entry name" value="AON_synthase_class-II"/>
</dbReference>
<evidence type="ECO:0000256" key="5">
    <source>
        <dbReference type="ARBA" id="ARBA00013187"/>
    </source>
</evidence>
<evidence type="ECO:0000256" key="3">
    <source>
        <dbReference type="ARBA" id="ARBA00010008"/>
    </source>
</evidence>